<dbReference type="InterPro" id="IPR001466">
    <property type="entry name" value="Beta-lactam-related"/>
</dbReference>
<dbReference type="Pfam" id="PF00144">
    <property type="entry name" value="Beta-lactamase"/>
    <property type="match status" value="1"/>
</dbReference>
<name>A0A0T5VJC0_9SPHI</name>
<reference evidence="2 3" key="1">
    <citation type="submission" date="2015-11" db="EMBL/GenBank/DDBJ databases">
        <title>Sequence of Pedobacter ginsenosidimutans.</title>
        <authorList>
            <person name="Carson E."/>
            <person name="Keyser V."/>
            <person name="Newman J."/>
            <person name="Miller J."/>
        </authorList>
    </citation>
    <scope>NUCLEOTIDE SEQUENCE [LARGE SCALE GENOMIC DNA]</scope>
    <source>
        <strain evidence="2 3">KACC 14530</strain>
    </source>
</reference>
<dbReference type="Gene3D" id="3.40.710.10">
    <property type="entry name" value="DD-peptidase/beta-lactamase superfamily"/>
    <property type="match status" value="1"/>
</dbReference>
<keyword evidence="3" id="KW-1185">Reference proteome</keyword>
<feature type="domain" description="Beta-lactamase-related" evidence="1">
    <location>
        <begin position="21"/>
        <end position="361"/>
    </location>
</feature>
<comment type="caution">
    <text evidence="2">The sequence shown here is derived from an EMBL/GenBank/DDBJ whole genome shotgun (WGS) entry which is preliminary data.</text>
</comment>
<evidence type="ECO:0000313" key="3">
    <source>
        <dbReference type="Proteomes" id="UP000051950"/>
    </source>
</evidence>
<sequence>MVFAHCHNLSAQYVAKSSLYVDRIIENKMANTGIVGVGAAIIVNKKIVWQKGYGYADRRNKVPFTPETIMNIASISKVVTGACLMKAVELGKLNLDEDINNYLPFKIVNPYFPGEKITLKMLATHTSGLADRYPFYTDSTYFYGKDSPEQLGDFLKQYFLPGGKYYSKENFLNYKPGTYRDYSNIGAGLAGYILELRTGEKLNKFSRKYFFNPLKMENTGWFLSEIDTNLHSKLYAKQGKSIDEILLYGVTTYPDGGVRTSVSELSKFFVVLLNEGKYKGTRILKKKSVDEMLRFQFTESNKPENVNPDNLNSGIFWTTKMGGSRIGHNGSDPGVRTFMLSDLAKEIGVILFINTSLSEKEEHIYFDMYSELYKYAKTFGK</sequence>
<dbReference type="EMBL" id="LMZQ01000028">
    <property type="protein sequence ID" value="KRT13942.1"/>
    <property type="molecule type" value="Genomic_DNA"/>
</dbReference>
<evidence type="ECO:0000259" key="1">
    <source>
        <dbReference type="Pfam" id="PF00144"/>
    </source>
</evidence>
<dbReference type="InterPro" id="IPR012338">
    <property type="entry name" value="Beta-lactam/transpept-like"/>
</dbReference>
<dbReference type="Proteomes" id="UP000051950">
    <property type="component" value="Unassembled WGS sequence"/>
</dbReference>
<dbReference type="STRING" id="687842.ASU31_22045"/>
<proteinExistence type="predicted"/>
<protein>
    <recommendedName>
        <fullName evidence="1">Beta-lactamase-related domain-containing protein</fullName>
    </recommendedName>
</protein>
<dbReference type="SUPFAM" id="SSF56601">
    <property type="entry name" value="beta-lactamase/transpeptidase-like"/>
    <property type="match status" value="1"/>
</dbReference>
<dbReference type="PANTHER" id="PTHR46825">
    <property type="entry name" value="D-ALANYL-D-ALANINE-CARBOXYPEPTIDASE/ENDOPEPTIDASE AMPH"/>
    <property type="match status" value="1"/>
</dbReference>
<dbReference type="PANTHER" id="PTHR46825:SF9">
    <property type="entry name" value="BETA-LACTAMASE-RELATED DOMAIN-CONTAINING PROTEIN"/>
    <property type="match status" value="1"/>
</dbReference>
<organism evidence="2 3">
    <name type="scientific">Pedobacter ginsenosidimutans</name>
    <dbReference type="NCBI Taxonomy" id="687842"/>
    <lineage>
        <taxon>Bacteria</taxon>
        <taxon>Pseudomonadati</taxon>
        <taxon>Bacteroidota</taxon>
        <taxon>Sphingobacteriia</taxon>
        <taxon>Sphingobacteriales</taxon>
        <taxon>Sphingobacteriaceae</taxon>
        <taxon>Pedobacter</taxon>
    </lineage>
</organism>
<evidence type="ECO:0000313" key="2">
    <source>
        <dbReference type="EMBL" id="KRT13942.1"/>
    </source>
</evidence>
<gene>
    <name evidence="2" type="ORF">ASU31_22045</name>
</gene>
<dbReference type="InterPro" id="IPR050491">
    <property type="entry name" value="AmpC-like"/>
</dbReference>
<dbReference type="AlphaFoldDB" id="A0A0T5VJC0"/>
<accession>A0A0T5VJC0</accession>